<dbReference type="PANTHER" id="PTHR48090">
    <property type="entry name" value="UNDECAPRENYL-PHOSPHATE 4-DEOXY-4-FORMAMIDO-L-ARABINOSE TRANSFERASE-RELATED"/>
    <property type="match status" value="1"/>
</dbReference>
<reference evidence="2" key="1">
    <citation type="submission" date="2022-12" db="EMBL/GenBank/DDBJ databases">
        <title>Reference genome sequencing for broad-spectrum identification of bacterial and archaeal isolates by mass spectrometry.</title>
        <authorList>
            <person name="Sekiguchi Y."/>
            <person name="Tourlousse D.M."/>
        </authorList>
    </citation>
    <scope>NUCLEOTIDE SEQUENCE</scope>
    <source>
        <strain evidence="2">H2</strain>
    </source>
</reference>
<organism evidence="2 3">
    <name type="scientific">Geobacter hydrogenophilus</name>
    <dbReference type="NCBI Taxonomy" id="40983"/>
    <lineage>
        <taxon>Bacteria</taxon>
        <taxon>Pseudomonadati</taxon>
        <taxon>Thermodesulfobacteriota</taxon>
        <taxon>Desulfuromonadia</taxon>
        <taxon>Geobacterales</taxon>
        <taxon>Geobacteraceae</taxon>
        <taxon>Geobacter</taxon>
    </lineage>
</organism>
<gene>
    <name evidence="2" type="ORF">GHYDROH2_24150</name>
</gene>
<dbReference type="SUPFAM" id="SSF53448">
    <property type="entry name" value="Nucleotide-diphospho-sugar transferases"/>
    <property type="match status" value="1"/>
</dbReference>
<dbReference type="InterPro" id="IPR029044">
    <property type="entry name" value="Nucleotide-diphossugar_trans"/>
</dbReference>
<proteinExistence type="predicted"/>
<dbReference type="RefSeq" id="WP_214185441.1">
    <property type="nucleotide sequence ID" value="NZ_BSDS01000002.1"/>
</dbReference>
<dbReference type="EMBL" id="BSDS01000002">
    <property type="protein sequence ID" value="GLI38914.1"/>
    <property type="molecule type" value="Genomic_DNA"/>
</dbReference>
<dbReference type="CDD" id="cd04179">
    <property type="entry name" value="DPM_DPG-synthase_like"/>
    <property type="match status" value="1"/>
</dbReference>
<protein>
    <submittedName>
        <fullName evidence="2">Glycosyl transferase</fullName>
    </submittedName>
</protein>
<accession>A0A9W6G148</accession>
<name>A0A9W6G148_9BACT</name>
<dbReference type="GO" id="GO:0016740">
    <property type="term" value="F:transferase activity"/>
    <property type="evidence" value="ECO:0007669"/>
    <property type="project" value="UniProtKB-KW"/>
</dbReference>
<dbReference type="Pfam" id="PF00535">
    <property type="entry name" value="Glycos_transf_2"/>
    <property type="match status" value="1"/>
</dbReference>
<evidence type="ECO:0000313" key="3">
    <source>
        <dbReference type="Proteomes" id="UP001144352"/>
    </source>
</evidence>
<comment type="caution">
    <text evidence="2">The sequence shown here is derived from an EMBL/GenBank/DDBJ whole genome shotgun (WGS) entry which is preliminary data.</text>
</comment>
<dbReference type="InterPro" id="IPR001173">
    <property type="entry name" value="Glyco_trans_2-like"/>
</dbReference>
<keyword evidence="2" id="KW-0808">Transferase</keyword>
<dbReference type="Proteomes" id="UP001144352">
    <property type="component" value="Unassembled WGS sequence"/>
</dbReference>
<dbReference type="Gene3D" id="3.90.550.10">
    <property type="entry name" value="Spore Coat Polysaccharide Biosynthesis Protein SpsA, Chain A"/>
    <property type="match status" value="1"/>
</dbReference>
<sequence length="227" mass="25822">MKLSIVIPVYNEISTIATILGCVRSVDIEKEIILVDDFSSDGTRQLLPSFADDSTKIFFHDRNLGKGAALKTGFSKATGDIVIIQDADLEYDPQQYPKLIQPILDGKADVVYGSRFVTGDYRRVLYFWHMLGNKFLTLLSNMLTNLNLTDMETCYKVFKKEVLDKITIEEYRFGFEPEITAKISKLDIKIYEVGISYSGRGYKEGKKIGWKDGVSALRCIIKYNLLR</sequence>
<keyword evidence="3" id="KW-1185">Reference proteome</keyword>
<dbReference type="InterPro" id="IPR050256">
    <property type="entry name" value="Glycosyltransferase_2"/>
</dbReference>
<feature type="domain" description="Glycosyltransferase 2-like" evidence="1">
    <location>
        <begin position="4"/>
        <end position="166"/>
    </location>
</feature>
<evidence type="ECO:0000259" key="1">
    <source>
        <dbReference type="Pfam" id="PF00535"/>
    </source>
</evidence>
<evidence type="ECO:0000313" key="2">
    <source>
        <dbReference type="EMBL" id="GLI38914.1"/>
    </source>
</evidence>
<dbReference type="AlphaFoldDB" id="A0A9W6G148"/>
<dbReference type="PANTHER" id="PTHR48090:SF7">
    <property type="entry name" value="RFBJ PROTEIN"/>
    <property type="match status" value="1"/>
</dbReference>